<proteinExistence type="predicted"/>
<dbReference type="AlphaFoldDB" id="A0A1M7YGW1"/>
<reference evidence="1 2" key="1">
    <citation type="submission" date="2016-12" db="EMBL/GenBank/DDBJ databases">
        <authorList>
            <person name="Song W.-J."/>
            <person name="Kurnit D.M."/>
        </authorList>
    </citation>
    <scope>NUCLEOTIDE SEQUENCE [LARGE SCALE GENOMIC DNA]</scope>
    <source>
        <strain evidence="1 2">DSM 18488</strain>
    </source>
</reference>
<dbReference type="OrthoDB" id="3337911at2"/>
<dbReference type="Gene3D" id="3.40.50.300">
    <property type="entry name" value="P-loop containing nucleotide triphosphate hydrolases"/>
    <property type="match status" value="1"/>
</dbReference>
<keyword evidence="2" id="KW-1185">Reference proteome</keyword>
<dbReference type="Proteomes" id="UP000184603">
    <property type="component" value="Unassembled WGS sequence"/>
</dbReference>
<evidence type="ECO:0000313" key="2">
    <source>
        <dbReference type="Proteomes" id="UP000184603"/>
    </source>
</evidence>
<sequence length="296" mass="34203">MVQSCGRLIMILSTERSGSTLLAAILGGNKRVVAPPEMHVLRYADFSAWRQAKPEAVSSLSWVMNVLGEPSSPQELDNRFGGLTTEDVYRELLKLCGSDQLLVDKTPAYARKDDVLERIEKLEPFYIWLVRHPLAVLASSQDRRIQRYTEERNNTTNLALKVKLDLRRALDRVWRFRYGHYRREKLRYWCDINVRIDAFLTALSEERFIRIHYEKLVRAPEEQLDRLCAALGLDLEPSMLNPGSNVPEPLAWGLGSEKVRAHSSINPQIADRWKNRFDESLLDKQTLKIMERLGVE</sequence>
<keyword evidence="1" id="KW-0808">Transferase</keyword>
<dbReference type="GO" id="GO:0016740">
    <property type="term" value="F:transferase activity"/>
    <property type="evidence" value="ECO:0007669"/>
    <property type="project" value="UniProtKB-KW"/>
</dbReference>
<evidence type="ECO:0000313" key="1">
    <source>
        <dbReference type="EMBL" id="SHO51843.1"/>
    </source>
</evidence>
<gene>
    <name evidence="1" type="ORF">SAMN02745220_04247</name>
</gene>
<organism evidence="1 2">
    <name type="scientific">Desulfopila aestuarii DSM 18488</name>
    <dbReference type="NCBI Taxonomy" id="1121416"/>
    <lineage>
        <taxon>Bacteria</taxon>
        <taxon>Pseudomonadati</taxon>
        <taxon>Thermodesulfobacteriota</taxon>
        <taxon>Desulfobulbia</taxon>
        <taxon>Desulfobulbales</taxon>
        <taxon>Desulfocapsaceae</taxon>
        <taxon>Desulfopila</taxon>
    </lineage>
</organism>
<accession>A0A1M7YGW1</accession>
<dbReference type="RefSeq" id="WP_073615662.1">
    <property type="nucleotide sequence ID" value="NZ_FRFE01000029.1"/>
</dbReference>
<dbReference type="STRING" id="1121416.SAMN02745220_04247"/>
<protein>
    <submittedName>
        <fullName evidence="1">LPS sulfotransferase NodH</fullName>
    </submittedName>
</protein>
<name>A0A1M7YGW1_9BACT</name>
<dbReference type="Pfam" id="PF13469">
    <property type="entry name" value="Sulfotransfer_3"/>
    <property type="match status" value="1"/>
</dbReference>
<dbReference type="InterPro" id="IPR027417">
    <property type="entry name" value="P-loop_NTPase"/>
</dbReference>
<dbReference type="EMBL" id="FRFE01000029">
    <property type="protein sequence ID" value="SHO51843.1"/>
    <property type="molecule type" value="Genomic_DNA"/>
</dbReference>
<dbReference type="SUPFAM" id="SSF52540">
    <property type="entry name" value="P-loop containing nucleoside triphosphate hydrolases"/>
    <property type="match status" value="1"/>
</dbReference>